<gene>
    <name evidence="1" type="ORF">BT96DRAFT_741871</name>
</gene>
<protein>
    <submittedName>
        <fullName evidence="1">Uncharacterized protein</fullName>
    </submittedName>
</protein>
<feature type="non-terminal residue" evidence="1">
    <location>
        <position position="1"/>
    </location>
</feature>
<proteinExistence type="predicted"/>
<dbReference type="Proteomes" id="UP000799118">
    <property type="component" value="Unassembled WGS sequence"/>
</dbReference>
<keyword evidence="2" id="KW-1185">Reference proteome</keyword>
<accession>A0A6A4GG78</accession>
<feature type="non-terminal residue" evidence="1">
    <location>
        <position position="147"/>
    </location>
</feature>
<dbReference type="EMBL" id="ML770136">
    <property type="protein sequence ID" value="KAE9384488.1"/>
    <property type="molecule type" value="Genomic_DNA"/>
</dbReference>
<dbReference type="OrthoDB" id="412006at2759"/>
<evidence type="ECO:0000313" key="2">
    <source>
        <dbReference type="Proteomes" id="UP000799118"/>
    </source>
</evidence>
<organism evidence="1 2">
    <name type="scientific">Gymnopus androsaceus JB14</name>
    <dbReference type="NCBI Taxonomy" id="1447944"/>
    <lineage>
        <taxon>Eukaryota</taxon>
        <taxon>Fungi</taxon>
        <taxon>Dikarya</taxon>
        <taxon>Basidiomycota</taxon>
        <taxon>Agaricomycotina</taxon>
        <taxon>Agaricomycetes</taxon>
        <taxon>Agaricomycetidae</taxon>
        <taxon>Agaricales</taxon>
        <taxon>Marasmiineae</taxon>
        <taxon>Omphalotaceae</taxon>
        <taxon>Gymnopus</taxon>
    </lineage>
</organism>
<evidence type="ECO:0000313" key="1">
    <source>
        <dbReference type="EMBL" id="KAE9384488.1"/>
    </source>
</evidence>
<reference evidence="1" key="1">
    <citation type="journal article" date="2019" name="Environ. Microbiol.">
        <title>Fungal ecological strategies reflected in gene transcription - a case study of two litter decomposers.</title>
        <authorList>
            <person name="Barbi F."/>
            <person name="Kohler A."/>
            <person name="Barry K."/>
            <person name="Baskaran P."/>
            <person name="Daum C."/>
            <person name="Fauchery L."/>
            <person name="Ihrmark K."/>
            <person name="Kuo A."/>
            <person name="LaButti K."/>
            <person name="Lipzen A."/>
            <person name="Morin E."/>
            <person name="Grigoriev I.V."/>
            <person name="Henrissat B."/>
            <person name="Lindahl B."/>
            <person name="Martin F."/>
        </authorList>
    </citation>
    <scope>NUCLEOTIDE SEQUENCE</scope>
    <source>
        <strain evidence="1">JB14</strain>
    </source>
</reference>
<dbReference type="AlphaFoldDB" id="A0A6A4GG78"/>
<name>A0A6A4GG78_9AGAR</name>
<sequence length="147" mass="16425">FKTAFFPAAPPNPLVPEGTIYPPEAWKFLPPADHQVIRAFKRMKPYKATRSDSLPNVLFKECAELIAPRFGPLLRATFTLSYYPNDWSTNETFVARKPGKSNYQLPGAWRPLVLSSCWGRSSNSVVSEITVKGAELHGLLPQMQFGG</sequence>